<comment type="caution">
    <text evidence="1">The sequence shown here is derived from an EMBL/GenBank/DDBJ whole genome shotgun (WGS) entry which is preliminary data.</text>
</comment>
<evidence type="ECO:0000313" key="2">
    <source>
        <dbReference type="Proteomes" id="UP001596395"/>
    </source>
</evidence>
<dbReference type="EMBL" id="JBHSXN010000002">
    <property type="protein sequence ID" value="MFC6954109.1"/>
    <property type="molecule type" value="Genomic_DNA"/>
</dbReference>
<evidence type="ECO:0000313" key="1">
    <source>
        <dbReference type="EMBL" id="MFC6954109.1"/>
    </source>
</evidence>
<gene>
    <name evidence="1" type="ORF">ACFQGB_14680</name>
</gene>
<reference evidence="1 2" key="1">
    <citation type="journal article" date="2019" name="Int. J. Syst. Evol. Microbiol.">
        <title>The Global Catalogue of Microorganisms (GCM) 10K type strain sequencing project: providing services to taxonomists for standard genome sequencing and annotation.</title>
        <authorList>
            <consortium name="The Broad Institute Genomics Platform"/>
            <consortium name="The Broad Institute Genome Sequencing Center for Infectious Disease"/>
            <person name="Wu L."/>
            <person name="Ma J."/>
        </authorList>
    </citation>
    <scope>NUCLEOTIDE SEQUENCE [LARGE SCALE GENOMIC DNA]</scope>
    <source>
        <strain evidence="1 2">GX26</strain>
    </source>
</reference>
<accession>A0ABD5VFA3</accession>
<dbReference type="InterPro" id="IPR041025">
    <property type="entry name" value="HNH_repeat"/>
</dbReference>
<keyword evidence="2" id="KW-1185">Reference proteome</keyword>
<dbReference type="AlphaFoldDB" id="A0ABD5VFA3"/>
<keyword evidence="1" id="KW-0255">Endonuclease</keyword>
<keyword evidence="1" id="KW-0540">Nuclease</keyword>
<sequence>MGEFYGNQHTGATDDGDYADLQEAVLAYAAENGEAPTTEEAANDDRFPSLNTIDKRLDRGWNDLLEDVGLERGQPEAYGPEETAEMLQDLRAVQQAVESDHLTSRQYAERGAYGDDTIKERFGSWREACERADVDAGKRYGVSCEGPQGATLDSRLELAVATALHERDVVYEVHPEVPETNWTSDLYLPEVDLWVEVNGFAAGERPNEADFERKLDHYEREGLDCVVVEGAEELVTEIRARRAGQ</sequence>
<proteinExistence type="predicted"/>
<name>A0ABD5VFA3_9EURY</name>
<keyword evidence="1" id="KW-0378">Hydrolase</keyword>
<dbReference type="Proteomes" id="UP001596395">
    <property type="component" value="Unassembled WGS sequence"/>
</dbReference>
<dbReference type="GO" id="GO:0004519">
    <property type="term" value="F:endonuclease activity"/>
    <property type="evidence" value="ECO:0007669"/>
    <property type="project" value="UniProtKB-KW"/>
</dbReference>
<organism evidence="1 2">
    <name type="scientific">Halorubellus litoreus</name>
    <dbReference type="NCBI Taxonomy" id="755308"/>
    <lineage>
        <taxon>Archaea</taxon>
        <taxon>Methanobacteriati</taxon>
        <taxon>Methanobacteriota</taxon>
        <taxon>Stenosarchaea group</taxon>
        <taxon>Halobacteria</taxon>
        <taxon>Halobacteriales</taxon>
        <taxon>Halorubellaceae</taxon>
        <taxon>Halorubellus</taxon>
    </lineage>
</organism>
<dbReference type="RefSeq" id="WP_336351051.1">
    <property type="nucleotide sequence ID" value="NZ_JAZAQL010000002.1"/>
</dbReference>
<dbReference type="Pfam" id="PF18780">
    <property type="entry name" value="HNH_repeat"/>
    <property type="match status" value="1"/>
</dbReference>
<protein>
    <submittedName>
        <fullName evidence="1">Homing endonuclease associated repeat-containing protein</fullName>
    </submittedName>
</protein>